<dbReference type="Gene3D" id="3.30.360.10">
    <property type="entry name" value="Dihydrodipicolinate Reductase, domain 2"/>
    <property type="match status" value="1"/>
</dbReference>
<dbReference type="STRING" id="1184151.AW736_11295"/>
<sequence>MVLGAAALAAPLVIPSRLLGGKEAPSNRIRVGQIGCGRIARSHDIPGVYTAGGADFVAVCDVDSKRARSTRALLEEFYKDDDKTPPKISVYGDYRELIAREDIDAVVISTPDHWHAEPAIAAVLSGKDVYLQKPMTMTHAEGVLLREAVKKSGRILQIGSQQRSWKQFREACEFVRSGRVGRLTHVEIGLPIDPTAPDKPEQPVPANLDYDRWLGPAANAYYTEQRVHSQKGFGRPGWLRNESFCLGMITGWGAHHFDTAHWGMNLEHTGPSRIEGRADFPTNKIWNVHGAYSVSLTYPGNIQMTVADTYQNGIKFIGEEGWIFVARDGQATGSDPASPNKGGLKALDASKPALLDPEGVTVKFTVSKNHHGNWLDCVRSRQTPLAPADIGHRSNSACILSWIAMKLGRPLTWDAQTERFVNDAEANAMLSRPERAPYGAIAMMKAKKLV</sequence>
<comment type="caution">
    <text evidence="3">The sequence shown here is derived from an EMBL/GenBank/DDBJ whole genome shotgun (WGS) entry which is preliminary data.</text>
</comment>
<dbReference type="Proteomes" id="UP000078486">
    <property type="component" value="Unassembled WGS sequence"/>
</dbReference>
<dbReference type="InterPro" id="IPR043906">
    <property type="entry name" value="Gfo/Idh/MocA_OxRdtase_bact_C"/>
</dbReference>
<evidence type="ECO:0000259" key="1">
    <source>
        <dbReference type="Pfam" id="PF01408"/>
    </source>
</evidence>
<evidence type="ECO:0000259" key="2">
    <source>
        <dbReference type="Pfam" id="PF19051"/>
    </source>
</evidence>
<dbReference type="OrthoDB" id="9767999at2"/>
<dbReference type="PANTHER" id="PTHR43818">
    <property type="entry name" value="BCDNA.GH03377"/>
    <property type="match status" value="1"/>
</dbReference>
<keyword evidence="4" id="KW-1185">Reference proteome</keyword>
<dbReference type="PANTHER" id="PTHR43818:SF5">
    <property type="entry name" value="OXIDOREDUCTASE FAMILY PROTEIN"/>
    <property type="match status" value="1"/>
</dbReference>
<dbReference type="InterPro" id="IPR050463">
    <property type="entry name" value="Gfo/Idh/MocA_oxidrdct_glycsds"/>
</dbReference>
<dbReference type="SUPFAM" id="SSF55347">
    <property type="entry name" value="Glyceraldehyde-3-phosphate dehydrogenase-like, C-terminal domain"/>
    <property type="match status" value="1"/>
</dbReference>
<dbReference type="AlphaFoldDB" id="A0A178IKW5"/>
<feature type="domain" description="Gfo/Idh/MocA-like oxidoreductase bacterial type C-terminal" evidence="2">
    <location>
        <begin position="368"/>
        <end position="438"/>
    </location>
</feature>
<dbReference type="Pfam" id="PF01408">
    <property type="entry name" value="GFO_IDH_MocA"/>
    <property type="match status" value="1"/>
</dbReference>
<evidence type="ECO:0000313" key="3">
    <source>
        <dbReference type="EMBL" id="OAM89895.1"/>
    </source>
</evidence>
<dbReference type="GO" id="GO:0000166">
    <property type="term" value="F:nucleotide binding"/>
    <property type="evidence" value="ECO:0007669"/>
    <property type="project" value="InterPro"/>
</dbReference>
<feature type="domain" description="Gfo/Idh/MocA-like oxidoreductase N-terminal" evidence="1">
    <location>
        <begin position="29"/>
        <end position="159"/>
    </location>
</feature>
<name>A0A178IKW5_9BACT</name>
<protein>
    <submittedName>
        <fullName evidence="3">Oxidoreductase</fullName>
    </submittedName>
</protein>
<gene>
    <name evidence="3" type="ORF">AW736_11295</name>
</gene>
<dbReference type="SUPFAM" id="SSF51735">
    <property type="entry name" value="NAD(P)-binding Rossmann-fold domains"/>
    <property type="match status" value="1"/>
</dbReference>
<evidence type="ECO:0000313" key="4">
    <source>
        <dbReference type="Proteomes" id="UP000078486"/>
    </source>
</evidence>
<dbReference type="EMBL" id="LRRQ01000076">
    <property type="protein sequence ID" value="OAM89895.1"/>
    <property type="molecule type" value="Genomic_DNA"/>
</dbReference>
<proteinExistence type="predicted"/>
<reference evidence="3 4" key="1">
    <citation type="submission" date="2016-01" db="EMBL/GenBank/DDBJ databases">
        <title>High potential of lignocellulose degradation of a new Verrucomicrobia species.</title>
        <authorList>
            <person name="Wang Y."/>
            <person name="Shi Y."/>
            <person name="Qiu Z."/>
            <person name="Liu S."/>
            <person name="Yang H."/>
        </authorList>
    </citation>
    <scope>NUCLEOTIDE SEQUENCE [LARGE SCALE GENOMIC DNA]</scope>
    <source>
        <strain evidence="3 4">TSB47</strain>
    </source>
</reference>
<dbReference type="Pfam" id="PF19051">
    <property type="entry name" value="GFO_IDH_MocA_C2"/>
    <property type="match status" value="2"/>
</dbReference>
<accession>A0A178IKW5</accession>
<organism evidence="3 4">
    <name type="scientific">Termitidicoccus mucosus</name>
    <dbReference type="NCBI Taxonomy" id="1184151"/>
    <lineage>
        <taxon>Bacteria</taxon>
        <taxon>Pseudomonadati</taxon>
        <taxon>Verrucomicrobiota</taxon>
        <taxon>Opitutia</taxon>
        <taxon>Opitutales</taxon>
        <taxon>Opitutaceae</taxon>
        <taxon>Termitidicoccus</taxon>
    </lineage>
</organism>
<dbReference type="Gene3D" id="3.40.50.720">
    <property type="entry name" value="NAD(P)-binding Rossmann-like Domain"/>
    <property type="match status" value="1"/>
</dbReference>
<dbReference type="InterPro" id="IPR036291">
    <property type="entry name" value="NAD(P)-bd_dom_sf"/>
</dbReference>
<feature type="domain" description="Gfo/Idh/MocA-like oxidoreductase bacterial type C-terminal" evidence="2">
    <location>
        <begin position="200"/>
        <end position="304"/>
    </location>
</feature>
<dbReference type="InterPro" id="IPR000683">
    <property type="entry name" value="Gfo/Idh/MocA-like_OxRdtase_N"/>
</dbReference>